<keyword evidence="2" id="KW-0808">Transferase</keyword>
<evidence type="ECO:0000313" key="5">
    <source>
        <dbReference type="Proteomes" id="UP000235925"/>
    </source>
</evidence>
<reference evidence="4 5" key="1">
    <citation type="submission" date="2018-01" db="EMBL/GenBank/DDBJ databases">
        <title>Denitrification phenotypes of diverse strains of Pseudomonas stutzeri.</title>
        <authorList>
            <person name="Milligan D.A."/>
            <person name="Bergaust L."/>
            <person name="Bakken L.R."/>
            <person name="Frostegard A."/>
        </authorList>
    </citation>
    <scope>NUCLEOTIDE SEQUENCE [LARGE SCALE GENOMIC DNA]</scope>
    <source>
        <strain evidence="4 5">KC</strain>
    </source>
</reference>
<evidence type="ECO:0000259" key="3">
    <source>
        <dbReference type="Pfam" id="PF00534"/>
    </source>
</evidence>
<gene>
    <name evidence="4" type="ORF">CXK92_16905</name>
</gene>
<dbReference type="Proteomes" id="UP000235925">
    <property type="component" value="Unassembled WGS sequence"/>
</dbReference>
<protein>
    <recommendedName>
        <fullName evidence="3">Glycosyl transferase family 1 domain-containing protein</fullName>
    </recommendedName>
</protein>
<dbReference type="SUPFAM" id="SSF53756">
    <property type="entry name" value="UDP-Glycosyltransferase/glycogen phosphorylase"/>
    <property type="match status" value="1"/>
</dbReference>
<organism evidence="4 5">
    <name type="scientific">Stutzerimonas stutzeri</name>
    <name type="common">Pseudomonas stutzeri</name>
    <dbReference type="NCBI Taxonomy" id="316"/>
    <lineage>
        <taxon>Bacteria</taxon>
        <taxon>Pseudomonadati</taxon>
        <taxon>Pseudomonadota</taxon>
        <taxon>Gammaproteobacteria</taxon>
        <taxon>Pseudomonadales</taxon>
        <taxon>Pseudomonadaceae</taxon>
        <taxon>Stutzerimonas</taxon>
    </lineage>
</organism>
<dbReference type="OrthoDB" id="9775208at2"/>
<dbReference type="EMBL" id="POUN01000005">
    <property type="protein sequence ID" value="PNF79200.1"/>
    <property type="molecule type" value="Genomic_DNA"/>
</dbReference>
<dbReference type="CDD" id="cd03801">
    <property type="entry name" value="GT4_PimA-like"/>
    <property type="match status" value="1"/>
</dbReference>
<comment type="caution">
    <text evidence="4">The sequence shown here is derived from an EMBL/GenBank/DDBJ whole genome shotgun (WGS) entry which is preliminary data.</text>
</comment>
<dbReference type="Pfam" id="PF00534">
    <property type="entry name" value="Glycos_transf_1"/>
    <property type="match status" value="1"/>
</dbReference>
<proteinExistence type="predicted"/>
<evidence type="ECO:0000256" key="1">
    <source>
        <dbReference type="ARBA" id="ARBA00022676"/>
    </source>
</evidence>
<dbReference type="PANTHER" id="PTHR12526">
    <property type="entry name" value="GLYCOSYLTRANSFERASE"/>
    <property type="match status" value="1"/>
</dbReference>
<feature type="domain" description="Glycosyl transferase family 1" evidence="3">
    <location>
        <begin position="185"/>
        <end position="342"/>
    </location>
</feature>
<dbReference type="GO" id="GO:1901135">
    <property type="term" value="P:carbohydrate derivative metabolic process"/>
    <property type="evidence" value="ECO:0007669"/>
    <property type="project" value="UniProtKB-ARBA"/>
</dbReference>
<keyword evidence="1" id="KW-0328">Glycosyltransferase</keyword>
<name>A0A2N8RXT9_STUST</name>
<sequence>MKTLFILSIASGYGGAERSVEIIARHVPADIYVRIFVANSIHLEQLTRPGTLPSNVTVIRVPGGETRTDRRLSALRLVAECLRYRPHALLLNTQASALIAAMAARFVTSLGARCHLYVRDFLWEDIDFIFKRLHGVRVLVPDAVVAERLGYLSPFHLQPFGASPWTVVPDMVEMEDGNVSYGGPILHLATVNPWKGHVELAVALQYLHAQRRPVSLISCGMRTDPALWERLMKLVDRVGLSGSYRFVDYVPDPSPLLRTCCAVVVASVPHSGGPEAFGRAVIEAWAHRKPVVAYAAGAPARLITHEVDGLLVPPGDTRALAEALARIVTSPHLCRRLGEAGHARAAQTYEARLVTLLLLDRLVGGDCP</sequence>
<dbReference type="AlphaFoldDB" id="A0A2N8RXT9"/>
<evidence type="ECO:0000313" key="4">
    <source>
        <dbReference type="EMBL" id="PNF79200.1"/>
    </source>
</evidence>
<dbReference type="RefSeq" id="WP_102826193.1">
    <property type="nucleotide sequence ID" value="NZ_CP139348.1"/>
</dbReference>
<dbReference type="InterPro" id="IPR001296">
    <property type="entry name" value="Glyco_trans_1"/>
</dbReference>
<dbReference type="PANTHER" id="PTHR12526:SF510">
    <property type="entry name" value="D-INOSITOL 3-PHOSPHATE GLYCOSYLTRANSFERASE"/>
    <property type="match status" value="1"/>
</dbReference>
<dbReference type="GO" id="GO:0016757">
    <property type="term" value="F:glycosyltransferase activity"/>
    <property type="evidence" value="ECO:0007669"/>
    <property type="project" value="UniProtKB-KW"/>
</dbReference>
<accession>A0A2N8RXT9</accession>
<dbReference type="Gene3D" id="3.40.50.2000">
    <property type="entry name" value="Glycogen Phosphorylase B"/>
    <property type="match status" value="1"/>
</dbReference>
<evidence type="ECO:0000256" key="2">
    <source>
        <dbReference type="ARBA" id="ARBA00022679"/>
    </source>
</evidence>